<organism evidence="2 3">
    <name type="scientific">Steroidobacter flavus</name>
    <dbReference type="NCBI Taxonomy" id="1842136"/>
    <lineage>
        <taxon>Bacteria</taxon>
        <taxon>Pseudomonadati</taxon>
        <taxon>Pseudomonadota</taxon>
        <taxon>Gammaproteobacteria</taxon>
        <taxon>Steroidobacterales</taxon>
        <taxon>Steroidobacteraceae</taxon>
        <taxon>Steroidobacter</taxon>
    </lineage>
</organism>
<dbReference type="PANTHER" id="PTHR48207">
    <property type="entry name" value="SUCCINATE--HYDROXYMETHYLGLUTARATE COA-TRANSFERASE"/>
    <property type="match status" value="1"/>
</dbReference>
<dbReference type="InterPro" id="IPR023606">
    <property type="entry name" value="CoA-Trfase_III_dom_1_sf"/>
</dbReference>
<dbReference type="Pfam" id="PF02515">
    <property type="entry name" value="CoA_transf_3"/>
    <property type="match status" value="1"/>
</dbReference>
<dbReference type="InterPro" id="IPR044855">
    <property type="entry name" value="CoA-Trfase_III_dom3_sf"/>
</dbReference>
<dbReference type="Gene3D" id="3.30.1540.10">
    <property type="entry name" value="formyl-coa transferase, domain 3"/>
    <property type="match status" value="1"/>
</dbReference>
<accession>A0ABV8T0Y5</accession>
<reference evidence="3" key="1">
    <citation type="journal article" date="2019" name="Int. J. Syst. Evol. Microbiol.">
        <title>The Global Catalogue of Microorganisms (GCM) 10K type strain sequencing project: providing services to taxonomists for standard genome sequencing and annotation.</title>
        <authorList>
            <consortium name="The Broad Institute Genomics Platform"/>
            <consortium name="The Broad Institute Genome Sequencing Center for Infectious Disease"/>
            <person name="Wu L."/>
            <person name="Ma J."/>
        </authorList>
    </citation>
    <scope>NUCLEOTIDE SEQUENCE [LARGE SCALE GENOMIC DNA]</scope>
    <source>
        <strain evidence="3">CGMCC 1.10759</strain>
    </source>
</reference>
<keyword evidence="3" id="KW-1185">Reference proteome</keyword>
<name>A0ABV8T0Y5_9GAMM</name>
<dbReference type="GO" id="GO:0016740">
    <property type="term" value="F:transferase activity"/>
    <property type="evidence" value="ECO:0007669"/>
    <property type="project" value="UniProtKB-KW"/>
</dbReference>
<evidence type="ECO:0000313" key="2">
    <source>
        <dbReference type="EMBL" id="MFC4312264.1"/>
    </source>
</evidence>
<dbReference type="Proteomes" id="UP001595904">
    <property type="component" value="Unassembled WGS sequence"/>
</dbReference>
<comment type="caution">
    <text evidence="2">The sequence shown here is derived from an EMBL/GenBank/DDBJ whole genome shotgun (WGS) entry which is preliminary data.</text>
</comment>
<keyword evidence="1 2" id="KW-0808">Transferase</keyword>
<dbReference type="PANTHER" id="PTHR48207:SF3">
    <property type="entry name" value="SUCCINATE--HYDROXYMETHYLGLUTARATE COA-TRANSFERASE"/>
    <property type="match status" value="1"/>
</dbReference>
<dbReference type="InterPro" id="IPR050483">
    <property type="entry name" value="CoA-transferase_III_domain"/>
</dbReference>
<dbReference type="RefSeq" id="WP_380602831.1">
    <property type="nucleotide sequence ID" value="NZ_JBHSDU010000014.1"/>
</dbReference>
<dbReference type="EMBL" id="JBHSDU010000014">
    <property type="protein sequence ID" value="MFC4312264.1"/>
    <property type="molecule type" value="Genomic_DNA"/>
</dbReference>
<protein>
    <submittedName>
        <fullName evidence="2">CaiB/BaiF CoA transferase family protein</fullName>
    </submittedName>
</protein>
<sequence>MPADSLPLKAGAGLDLLAGVRVLDLTTSIAGPYAGQLLGDLGATVIKIERPQRGDDCRDWGPPFLDGESLWYLSVNRNKHSVTLDISQPRGRELFASMAGKADVVLVNLVSRAQRKLGIDYATLRAHRHDLIHVSITGFGLEGERADLPCYDLIAEGYSGVMDMTGEREMPPQKIGTPAADLLAGQDAALAVTAALLRRHRTGQGAQIDVALVDSMTRFMAPRLLPYLGSGELLRRSGGRDSVIAIYQAFDTADEPLTLGLGNDGIWRRFAEAVGAPELANDAGFGSNVLRRQQRAELVKRIAVLLKQQPRAYWLEKFAQARVPAGPINRLDEVACDGALQARGLLYVFDRNSVRVPQVGLGIAIDGRSEGGNKPPPKLGEDTSSVLGEWLGLADEQIADLKRTQVI</sequence>
<evidence type="ECO:0000313" key="3">
    <source>
        <dbReference type="Proteomes" id="UP001595904"/>
    </source>
</evidence>
<proteinExistence type="predicted"/>
<gene>
    <name evidence="2" type="ORF">ACFPN2_24495</name>
</gene>
<evidence type="ECO:0000256" key="1">
    <source>
        <dbReference type="ARBA" id="ARBA00022679"/>
    </source>
</evidence>
<dbReference type="SUPFAM" id="SSF89796">
    <property type="entry name" value="CoA-transferase family III (CaiB/BaiF)"/>
    <property type="match status" value="1"/>
</dbReference>
<dbReference type="InterPro" id="IPR003673">
    <property type="entry name" value="CoA-Trfase_fam_III"/>
</dbReference>
<dbReference type="Gene3D" id="3.40.50.10540">
    <property type="entry name" value="Crotonobetainyl-coa:carnitine coa-transferase, domain 1"/>
    <property type="match status" value="1"/>
</dbReference>